<feature type="signal peptide" evidence="2">
    <location>
        <begin position="1"/>
        <end position="23"/>
    </location>
</feature>
<evidence type="ECO:0000256" key="2">
    <source>
        <dbReference type="SAM" id="SignalP"/>
    </source>
</evidence>
<reference evidence="3 4" key="1">
    <citation type="submission" date="2018-05" db="EMBL/GenBank/DDBJ databases">
        <title>Coraliomargarita sinensis sp. nov., isolated from a marine solar saltern.</title>
        <authorList>
            <person name="Zhou L.Y."/>
        </authorList>
    </citation>
    <scope>NUCLEOTIDE SEQUENCE [LARGE SCALE GENOMIC DNA]</scope>
    <source>
        <strain evidence="3 4">WN38</strain>
    </source>
</reference>
<dbReference type="EMBL" id="QHJQ01000009">
    <property type="protein sequence ID" value="PXA03359.1"/>
    <property type="molecule type" value="Genomic_DNA"/>
</dbReference>
<organism evidence="3 4">
    <name type="scientific">Coraliomargarita sinensis</name>
    <dbReference type="NCBI Taxonomy" id="2174842"/>
    <lineage>
        <taxon>Bacteria</taxon>
        <taxon>Pseudomonadati</taxon>
        <taxon>Verrucomicrobiota</taxon>
        <taxon>Opitutia</taxon>
        <taxon>Puniceicoccales</taxon>
        <taxon>Coraliomargaritaceae</taxon>
        <taxon>Coraliomargarita</taxon>
    </lineage>
</organism>
<dbReference type="Gene3D" id="3.10.450.160">
    <property type="entry name" value="inner membrane protein cigr"/>
    <property type="match status" value="1"/>
</dbReference>
<name>A0A317ZHW8_9BACT</name>
<dbReference type="InParanoid" id="A0A317ZHW8"/>
<feature type="region of interest" description="Disordered" evidence="1">
    <location>
        <begin position="105"/>
        <end position="124"/>
    </location>
</feature>
<feature type="compositionally biased region" description="Basic and acidic residues" evidence="1">
    <location>
        <begin position="58"/>
        <end position="86"/>
    </location>
</feature>
<gene>
    <name evidence="3" type="ORF">DDZ13_11725</name>
</gene>
<evidence type="ECO:0000313" key="4">
    <source>
        <dbReference type="Proteomes" id="UP000247099"/>
    </source>
</evidence>
<dbReference type="AlphaFoldDB" id="A0A317ZHW8"/>
<feature type="region of interest" description="Disordered" evidence="1">
    <location>
        <begin position="56"/>
        <end position="86"/>
    </location>
</feature>
<keyword evidence="2" id="KW-0732">Signal</keyword>
<feature type="chain" id="PRO_5016244979" evidence="2">
    <location>
        <begin position="24"/>
        <end position="198"/>
    </location>
</feature>
<accession>A0A317ZHW8</accession>
<dbReference type="RefSeq" id="WP_110131647.1">
    <property type="nucleotide sequence ID" value="NZ_QHJQ01000009.1"/>
</dbReference>
<proteinExistence type="predicted"/>
<dbReference type="OrthoDB" id="5739345at2"/>
<keyword evidence="4" id="KW-1185">Reference proteome</keyword>
<comment type="caution">
    <text evidence="3">The sequence shown here is derived from an EMBL/GenBank/DDBJ whole genome shotgun (WGS) entry which is preliminary data.</text>
</comment>
<evidence type="ECO:0000313" key="3">
    <source>
        <dbReference type="EMBL" id="PXA03359.1"/>
    </source>
</evidence>
<sequence>MKYPFYLTCICLLIGFGLTSATAKESKNAEAEALVEKQSAKEDRLSWLERIFNSKGNQAERETSRNGEEAEDKANDRKAAAKDARGFSDKERAVLEDWQRGEAGWKKSGRKLPPGLQKKVARGGELPPGWKKKLAVGDRLPEEYASEAKSLPGEILKRLPESPEGTEIIRIGDEVIRVIENTREIIDILGISQDTVED</sequence>
<evidence type="ECO:0000256" key="1">
    <source>
        <dbReference type="SAM" id="MobiDB-lite"/>
    </source>
</evidence>
<protein>
    <submittedName>
        <fullName evidence="3">Uncharacterized protein</fullName>
    </submittedName>
</protein>
<dbReference type="Proteomes" id="UP000247099">
    <property type="component" value="Unassembled WGS sequence"/>
</dbReference>